<protein>
    <submittedName>
        <fullName evidence="1">Uncharacterized protein</fullName>
    </submittedName>
</protein>
<comment type="caution">
    <text evidence="1">The sequence shown here is derived from an EMBL/GenBank/DDBJ whole genome shotgun (WGS) entry which is preliminary data.</text>
</comment>
<organism evidence="1 2">
    <name type="scientific">Dallia pectoralis</name>
    <name type="common">Alaska blackfish</name>
    <dbReference type="NCBI Taxonomy" id="75939"/>
    <lineage>
        <taxon>Eukaryota</taxon>
        <taxon>Metazoa</taxon>
        <taxon>Chordata</taxon>
        <taxon>Craniata</taxon>
        <taxon>Vertebrata</taxon>
        <taxon>Euteleostomi</taxon>
        <taxon>Actinopterygii</taxon>
        <taxon>Neopterygii</taxon>
        <taxon>Teleostei</taxon>
        <taxon>Protacanthopterygii</taxon>
        <taxon>Esociformes</taxon>
        <taxon>Umbridae</taxon>
        <taxon>Dallia</taxon>
    </lineage>
</organism>
<proteinExistence type="predicted"/>
<reference evidence="1" key="1">
    <citation type="submission" date="2021-05" db="EMBL/GenBank/DDBJ databases">
        <authorList>
            <person name="Pan Q."/>
            <person name="Jouanno E."/>
            <person name="Zahm M."/>
            <person name="Klopp C."/>
            <person name="Cabau C."/>
            <person name="Louis A."/>
            <person name="Berthelot C."/>
            <person name="Parey E."/>
            <person name="Roest Crollius H."/>
            <person name="Montfort J."/>
            <person name="Robinson-Rechavi M."/>
            <person name="Bouchez O."/>
            <person name="Lampietro C."/>
            <person name="Lopez Roques C."/>
            <person name="Donnadieu C."/>
            <person name="Postlethwait J."/>
            <person name="Bobe J."/>
            <person name="Dillon D."/>
            <person name="Chandos A."/>
            <person name="von Hippel F."/>
            <person name="Guiguen Y."/>
        </authorList>
    </citation>
    <scope>NUCLEOTIDE SEQUENCE</scope>
    <source>
        <strain evidence="1">YG-Jan2019</strain>
    </source>
</reference>
<gene>
    <name evidence="1" type="ORF">DPEC_G00291770</name>
</gene>
<evidence type="ECO:0000313" key="1">
    <source>
        <dbReference type="EMBL" id="KAJ7990908.1"/>
    </source>
</evidence>
<evidence type="ECO:0000313" key="2">
    <source>
        <dbReference type="Proteomes" id="UP001157502"/>
    </source>
</evidence>
<accession>A0ACC2FHJ3</accession>
<sequence length="2316" mass="257461">MNVAVSPLASEAYSPMITSVTPTLEACFKEEEAGPSRGGLHEEDMDSGQRYQNQKPPPLHTGADWKVVLHLPEIETWLRATAERVRDLTHSVQQDSVNKHVDVHLVQLKDICEDISDHVEQIHALLETEFSLKLLSYSVNIIVDIHSVQLLWHQLRVSVLVLKERLLQGLQDSNGNYTRQTDILQAFSQDHDQARLVALTEVDDRGQLTIKCSQDYFSLDCGITAFELSDYSPSEDQEGTRAPGQEPRCSYPGLERDFPELIQSVDLLTIAAKQSQTQGAVAEKEEEEESRGTTPDRLRNDPSASSEDNNPATPPTMHCGTPPNESPSLSKRPLQGSVSNKASPTQPCLPKKPMYLEGENEASLRRSNLPPSLQFQADLSRSTPSLLDLPDRSRFWLELDAVYPSNSSQSYDSLRAMNIRNLEASKARPPGGYQRQLVSPGAAIPLQRCSSEAGGEFPLDLSPTSFTDKRLLDDSQTDRDTDNPLPSPAKMPAERDSNGEASTWDSRPPSEAAAWLFLGPRFPQPAPASAGSSPNPIEEHWLGSDEFLALPAQLKKTEMLAMKLETLAKELPERSGRQGHHLSIQDVDDWDLTEVNSDWEGDGPGSPQLPLDLQHPYKRHFRAGMGRFSPTSSSDIAPSLDESIESGPLSDLLSEDEAWSSGESRMREKSRGCSSGESRMRENSRGWSSGETRGSSTGSRRRPVNKSPPLPASGSFTDPNRDPLSQPFVQQLLDDIQHHDNHPDVWSRIEGFVSQLDEFICWLREALETTENWMPPKAEIDSLRLYLETHLSFKLNVESHSSLKDRVLEEGRDLLQVIISHKSGLRDMLQMILHQWQELQRQIRRQHSWMLHSLDVIKAQILATEVEASLDAETTALLAGPKVELQQSHREAQRDALDQLSLKLDSQQYCAGTRTGREYARMSRNHGLQEFESDFQELWDWLIDMESVVTDSHELMMSEEQQKHLFKGNSVEMTMWLPKKTRLLGWAECLRRGGVQLPTDFDGRLEDMKCKWQQLQKILGESLGSSSSPSQDPRTSLSPHTSSLLSQLETRIKDLKVWLRDTELFIFNSCLRHDSEQDLQASTQLQHFKSLCEEVRGRRKGVSSVLRLCQRLREEQERQRGPDSERQALQLVTVNLERRWEAIVMQVLQWQARLRRALGNDQVPGNIVEAGLLDLRGPAEDSWEWDEMDMTIVEHVDSQTFDDKQNGECESDAGSPEVGSDYEALRQIPQCVQRPNVYQVYSLHTVELYRQPPVQSVHKMSSQAKAGRKQPLLKSWSKDSSFSSAESLPDLLGGLLGGGKQGGHEAKESTRRSESESGIVSEGDTENTANSEICMDDPRRGRRSSLTPPTGSYSPEEEEDEKDQMCDEDIDRILERANQVALYGDRTAEAAPKKRDRDQSRCIAGKNNREGGEEEEEVTGGEENWRRQTREPNVEILINGRGLCLNSQEEDKKRVTLGRGSRDRKIPLLSQGSSLESLSMGGELFPSAKDSLQRSTSLESWLAPSKTWEETEGEGGSHGSISELGTLPGATEPTGELSRRTLELLKRLENIQIPLHDLKMTRSVSDITLQSSSSLRHPVVGSGESRRARRLFRSRGGPPSSINESSAASLTELSSTEDSSVGSEDLAILRNRCCLLDSNASFRKHHHRAQPGSHHGGHDEADTSISMVVNVSCTSACTDDEDDSDLLSSSTLTLTEEELGIKEDEEEESSVTSEEEYMEGSFSLGLEYMKNEFHNWIQKSSRVESGSDRDKKQRDDPLGDELQCGALSKDSYNRLSLGNERCSFLNRSALRLLESHTNSNNNSNVKSERLGTQRGLVDTNSRNATRSYISQFVDDMENGNVDHSAVEGKDEDDELLRDEGSLFTKKGECFKDCYASDSSTNGGRDQRGGMMAASTPSSCETLSQLQATELSLEGQLRGEIPCQSSSHPSPSLSSLEDDRRSPNHHPTLQDNSQEDLFSSFLKNDHALQSRVEAVPNPGPKPVSDGQCCGRPPPTPRKDQSCQENVHDFVMEIIDMASVALKKNTSKTEDQESPGQTGAQIRDKVLEHSHRPIHLRKGDFYSYLSISSHDSDCGEVSVCLDSKSTTPLLSTSPDIRDEEVLFEACTEEVYLGPPLCYSMAVTKRPKRSSPKLMDYCSSSPPTAQSQSQSQAPLPACNEYQKAHDTKMLESNIPPVMTKIRVSCSSTNPLKEEGSLRINPKINCPPIRRSDRDEKGAPSQWMKQKHVRGGRGSLQEVKSTHKRRQSPRSGHGSAENGARGIWGSGAVSGARGIGGSGPVSGGSGPVSDRSPASKCGTTRPQVRRLSEGVALSSSKAQQ</sequence>
<dbReference type="EMBL" id="CM055754">
    <property type="protein sequence ID" value="KAJ7990908.1"/>
    <property type="molecule type" value="Genomic_DNA"/>
</dbReference>
<name>A0ACC2FHJ3_DALPE</name>
<dbReference type="Proteomes" id="UP001157502">
    <property type="component" value="Chromosome 27"/>
</dbReference>
<keyword evidence="2" id="KW-1185">Reference proteome</keyword>